<reference evidence="5" key="1">
    <citation type="submission" date="2020-02" db="EMBL/GenBank/DDBJ databases">
        <authorList>
            <person name="Palmer J.M."/>
        </authorList>
    </citation>
    <scope>NUCLEOTIDE SEQUENCE</scope>
    <source>
        <strain evidence="5">EPUS1.4</strain>
        <tissue evidence="5">Thallus</tissue>
    </source>
</reference>
<sequence>MADPSAAVSDKAPNGKKRKKNEIDGDSFESLEIDINAPEPASKKALRKAKRAKAVSHPNEQDFGPTDRKKASKGNETLTSREPTSRSPYGIWIGNLPFFVSKEDLQKFLVSDTDNAIAPDQITRINLPQGTSKPGSAFQNKGFAYVDFLSADVVEKALHLSEKLVGGRRVLIKNSKDFQGRPQLTAKAPESNLPSTKRIFVGNLEFDVTKEDLEHHFEVCGPIHYVHVATFQDSGKCKGYAWVEFEQLSSAEGAMRGWVEISDPSTNAEKENNPAETGKFKKVKKRLWVNKMGGRKLRMEFAEDKATRYKKRYGKDSRSEVLADTEESAAHQRASDEKQERAEAHDDASKAKVGLKKLSKSKHSEHLRSGYSVASIQKLMGAITEGQGTKVTFD</sequence>
<dbReference type="Pfam" id="PF00076">
    <property type="entry name" value="RRM_1"/>
    <property type="match status" value="1"/>
</dbReference>
<feature type="region of interest" description="Disordered" evidence="3">
    <location>
        <begin position="313"/>
        <end position="370"/>
    </location>
</feature>
<dbReference type="Proteomes" id="UP000606974">
    <property type="component" value="Unassembled WGS sequence"/>
</dbReference>
<dbReference type="EMBL" id="JAACFV010000147">
    <property type="protein sequence ID" value="KAF7504161.1"/>
    <property type="molecule type" value="Genomic_DNA"/>
</dbReference>
<feature type="compositionally biased region" description="Basic residues" evidence="3">
    <location>
        <begin position="44"/>
        <end position="54"/>
    </location>
</feature>
<name>A0A8H7E2I9_9EURO</name>
<gene>
    <name evidence="5" type="ORF">GJ744_002630</name>
</gene>
<dbReference type="InterPro" id="IPR012677">
    <property type="entry name" value="Nucleotide-bd_a/b_plait_sf"/>
</dbReference>
<accession>A0A8H7E2I9</accession>
<dbReference type="GO" id="GO:0003723">
    <property type="term" value="F:RNA binding"/>
    <property type="evidence" value="ECO:0007669"/>
    <property type="project" value="UniProtKB-UniRule"/>
</dbReference>
<feature type="domain" description="RRM" evidence="4">
    <location>
        <begin position="89"/>
        <end position="177"/>
    </location>
</feature>
<keyword evidence="6" id="KW-1185">Reference proteome</keyword>
<dbReference type="Gene3D" id="3.30.70.330">
    <property type="match status" value="2"/>
</dbReference>
<protein>
    <recommendedName>
        <fullName evidence="4">RRM domain-containing protein</fullName>
    </recommendedName>
</protein>
<evidence type="ECO:0000313" key="5">
    <source>
        <dbReference type="EMBL" id="KAF7504161.1"/>
    </source>
</evidence>
<dbReference type="InterPro" id="IPR000504">
    <property type="entry name" value="RRM_dom"/>
</dbReference>
<comment type="caution">
    <text evidence="5">The sequence shown here is derived from an EMBL/GenBank/DDBJ whole genome shotgun (WGS) entry which is preliminary data.</text>
</comment>
<feature type="compositionally biased region" description="Polar residues" evidence="3">
    <location>
        <begin position="74"/>
        <end position="86"/>
    </location>
</feature>
<feature type="region of interest" description="Disordered" evidence="3">
    <location>
        <begin position="1"/>
        <end position="86"/>
    </location>
</feature>
<feature type="compositionally biased region" description="Basic and acidic residues" evidence="3">
    <location>
        <begin position="328"/>
        <end position="350"/>
    </location>
</feature>
<dbReference type="InterPro" id="IPR035979">
    <property type="entry name" value="RBD_domain_sf"/>
</dbReference>
<evidence type="ECO:0000313" key="6">
    <source>
        <dbReference type="Proteomes" id="UP000606974"/>
    </source>
</evidence>
<evidence type="ECO:0000256" key="2">
    <source>
        <dbReference type="PROSITE-ProRule" id="PRU00176"/>
    </source>
</evidence>
<dbReference type="PROSITE" id="PS50102">
    <property type="entry name" value="RRM"/>
    <property type="match status" value="2"/>
</dbReference>
<dbReference type="SMART" id="SM00360">
    <property type="entry name" value="RRM"/>
    <property type="match status" value="2"/>
</dbReference>
<evidence type="ECO:0000256" key="3">
    <source>
        <dbReference type="SAM" id="MobiDB-lite"/>
    </source>
</evidence>
<dbReference type="GO" id="GO:0005730">
    <property type="term" value="C:nucleolus"/>
    <property type="evidence" value="ECO:0007669"/>
    <property type="project" value="TreeGrafter"/>
</dbReference>
<evidence type="ECO:0000256" key="1">
    <source>
        <dbReference type="ARBA" id="ARBA00022884"/>
    </source>
</evidence>
<dbReference type="PANTHER" id="PTHR23236:SF95">
    <property type="entry name" value="NUCLEOLAR PROTEIN 13"/>
    <property type="match status" value="1"/>
</dbReference>
<keyword evidence="1 2" id="KW-0694">RNA-binding</keyword>
<organism evidence="5 6">
    <name type="scientific">Endocarpon pusillum</name>
    <dbReference type="NCBI Taxonomy" id="364733"/>
    <lineage>
        <taxon>Eukaryota</taxon>
        <taxon>Fungi</taxon>
        <taxon>Dikarya</taxon>
        <taxon>Ascomycota</taxon>
        <taxon>Pezizomycotina</taxon>
        <taxon>Eurotiomycetes</taxon>
        <taxon>Chaetothyriomycetidae</taxon>
        <taxon>Verrucariales</taxon>
        <taxon>Verrucariaceae</taxon>
        <taxon>Endocarpon</taxon>
    </lineage>
</organism>
<dbReference type="OrthoDB" id="1875751at2759"/>
<evidence type="ECO:0000259" key="4">
    <source>
        <dbReference type="PROSITE" id="PS50102"/>
    </source>
</evidence>
<dbReference type="AlphaFoldDB" id="A0A8H7E2I9"/>
<feature type="domain" description="RRM" evidence="4">
    <location>
        <begin position="197"/>
        <end position="304"/>
    </location>
</feature>
<proteinExistence type="predicted"/>
<dbReference type="PANTHER" id="PTHR23236">
    <property type="entry name" value="EUKARYOTIC TRANSLATION INITIATION FACTOR 4B/4H"/>
    <property type="match status" value="1"/>
</dbReference>
<dbReference type="SUPFAM" id="SSF54928">
    <property type="entry name" value="RNA-binding domain, RBD"/>
    <property type="match status" value="1"/>
</dbReference>